<reference evidence="2 3" key="1">
    <citation type="submission" date="2021-01" db="EMBL/GenBank/DDBJ databases">
        <title>WGS of actinomycetes isolated from Thailand.</title>
        <authorList>
            <person name="Thawai C."/>
        </authorList>
    </citation>
    <scope>NUCLEOTIDE SEQUENCE [LARGE SCALE GENOMIC DNA]</scope>
    <source>
        <strain evidence="2 3">LPG 2</strain>
    </source>
</reference>
<evidence type="ECO:0000313" key="2">
    <source>
        <dbReference type="EMBL" id="MBL1076059.1"/>
    </source>
</evidence>
<dbReference type="PROSITE" id="PS51257">
    <property type="entry name" value="PROKAR_LIPOPROTEIN"/>
    <property type="match status" value="1"/>
</dbReference>
<evidence type="ECO:0000313" key="3">
    <source>
        <dbReference type="Proteomes" id="UP000602198"/>
    </source>
</evidence>
<proteinExistence type="predicted"/>
<evidence type="ECO:0008006" key="4">
    <source>
        <dbReference type="Google" id="ProtNLM"/>
    </source>
</evidence>
<sequence length="129" mass="12700">MSRSAVAVAVTLGVVMLGGCSTESPSGTGAPATTTSTGSTSVTASGELPGGLPSGPTALRAKTCTDWAEFFTQATVTAPQLDPNWTPAIAVKGIVKEMGESPEFTSLSPAQQAAIVAGVEDAATGNCPS</sequence>
<evidence type="ECO:0000256" key="1">
    <source>
        <dbReference type="SAM" id="MobiDB-lite"/>
    </source>
</evidence>
<dbReference type="RefSeq" id="WP_201948639.1">
    <property type="nucleotide sequence ID" value="NZ_JAERRJ010000006.1"/>
</dbReference>
<dbReference type="Proteomes" id="UP000602198">
    <property type="component" value="Unassembled WGS sequence"/>
</dbReference>
<accession>A0ABS1M8I4</accession>
<name>A0ABS1M8I4_9NOCA</name>
<dbReference type="EMBL" id="JAERRJ010000006">
    <property type="protein sequence ID" value="MBL1076059.1"/>
    <property type="molecule type" value="Genomic_DNA"/>
</dbReference>
<gene>
    <name evidence="2" type="ORF">JK358_16800</name>
</gene>
<organism evidence="2 3">
    <name type="scientific">Nocardia acididurans</name>
    <dbReference type="NCBI Taxonomy" id="2802282"/>
    <lineage>
        <taxon>Bacteria</taxon>
        <taxon>Bacillati</taxon>
        <taxon>Actinomycetota</taxon>
        <taxon>Actinomycetes</taxon>
        <taxon>Mycobacteriales</taxon>
        <taxon>Nocardiaceae</taxon>
        <taxon>Nocardia</taxon>
    </lineage>
</organism>
<feature type="compositionally biased region" description="Low complexity" evidence="1">
    <location>
        <begin position="24"/>
        <end position="47"/>
    </location>
</feature>
<comment type="caution">
    <text evidence="2">The sequence shown here is derived from an EMBL/GenBank/DDBJ whole genome shotgun (WGS) entry which is preliminary data.</text>
</comment>
<keyword evidence="3" id="KW-1185">Reference proteome</keyword>
<protein>
    <recommendedName>
        <fullName evidence="4">DUF732 domain-containing protein</fullName>
    </recommendedName>
</protein>
<feature type="region of interest" description="Disordered" evidence="1">
    <location>
        <begin position="22"/>
        <end position="56"/>
    </location>
</feature>